<evidence type="ECO:0000256" key="1">
    <source>
        <dbReference type="ARBA" id="ARBA00004196"/>
    </source>
</evidence>
<dbReference type="InterPro" id="IPR003368">
    <property type="entry name" value="POMP_repeat"/>
</dbReference>
<evidence type="ECO:0000256" key="5">
    <source>
        <dbReference type="ARBA" id="ARBA00022729"/>
    </source>
</evidence>
<dbReference type="GO" id="GO:0005576">
    <property type="term" value="C:extracellular region"/>
    <property type="evidence" value="ECO:0007669"/>
    <property type="project" value="UniProtKB-SubCell"/>
</dbReference>
<sequence length="245" mass="26724">MALLMMIDISDTTSTPLNINSSVFNDTVLYGPQLYPSSVIFIGLYNPSLGSRANINFNNSVFTNTTVTLAGSCIYAFENQIQGEVLNIFLDNILGYNNFRTKSDYSNTGTELIKIVNTNGLHISGFNNFSYNFGSIFYVRSTMIHLNGQLNIIGNNGYMGTGFTVQGLSYFLLSNGLNAAFINNTALTIGGAIYAVTDLDLDKSTCLFQNDTNNITNIKMTFIDNTASEAGNSIYSNTIYGCEAN</sequence>
<keyword evidence="4" id="KW-0964">Secreted</keyword>
<evidence type="ECO:0000256" key="7">
    <source>
        <dbReference type="ARBA" id="ARBA00023237"/>
    </source>
</evidence>
<dbReference type="EnsemblMetazoa" id="Aqu2.1.39277_001">
    <property type="protein sequence ID" value="Aqu2.1.39277_001"/>
    <property type="gene ID" value="Aqu2.1.39277"/>
</dbReference>
<evidence type="ECO:0000256" key="6">
    <source>
        <dbReference type="ARBA" id="ARBA00023136"/>
    </source>
</evidence>
<name>A0A1X7VIG7_AMPQE</name>
<evidence type="ECO:0000313" key="8">
    <source>
        <dbReference type="EnsemblMetazoa" id="Aqu2.1.39277_001"/>
    </source>
</evidence>
<dbReference type="AlphaFoldDB" id="A0A1X7VIG7"/>
<dbReference type="InParanoid" id="A0A1X7VIG7"/>
<keyword evidence="5" id="KW-0732">Signal</keyword>
<evidence type="ECO:0000256" key="2">
    <source>
        <dbReference type="ARBA" id="ARBA00004442"/>
    </source>
</evidence>
<dbReference type="NCBIfam" id="TIGR01376">
    <property type="entry name" value="POMP_repeat"/>
    <property type="match status" value="1"/>
</dbReference>
<comment type="subcellular location">
    <subcellularLocation>
        <location evidence="1">Cell envelope</location>
    </subcellularLocation>
    <subcellularLocation>
        <location evidence="2">Cell outer membrane</location>
    </subcellularLocation>
    <subcellularLocation>
        <location evidence="3">Secreted</location>
    </subcellularLocation>
</comment>
<organism evidence="8">
    <name type="scientific">Amphimedon queenslandica</name>
    <name type="common">Sponge</name>
    <dbReference type="NCBI Taxonomy" id="400682"/>
    <lineage>
        <taxon>Eukaryota</taxon>
        <taxon>Metazoa</taxon>
        <taxon>Porifera</taxon>
        <taxon>Demospongiae</taxon>
        <taxon>Heteroscleromorpha</taxon>
        <taxon>Haplosclerida</taxon>
        <taxon>Niphatidae</taxon>
        <taxon>Amphimedon</taxon>
    </lineage>
</organism>
<proteinExistence type="predicted"/>
<accession>A0A1X7VIG7</accession>
<keyword evidence="6" id="KW-0472">Membrane</keyword>
<protein>
    <recommendedName>
        <fullName evidence="9">Right handed beta helix domain-containing protein</fullName>
    </recommendedName>
</protein>
<reference evidence="8" key="1">
    <citation type="submission" date="2017-05" db="UniProtKB">
        <authorList>
            <consortium name="EnsemblMetazoa"/>
        </authorList>
    </citation>
    <scope>IDENTIFICATION</scope>
</reference>
<evidence type="ECO:0000256" key="3">
    <source>
        <dbReference type="ARBA" id="ARBA00004613"/>
    </source>
</evidence>
<keyword evidence="7" id="KW-0998">Cell outer membrane</keyword>
<evidence type="ECO:0000256" key="4">
    <source>
        <dbReference type="ARBA" id="ARBA00022525"/>
    </source>
</evidence>
<evidence type="ECO:0008006" key="9">
    <source>
        <dbReference type="Google" id="ProtNLM"/>
    </source>
</evidence>